<feature type="non-terminal residue" evidence="5">
    <location>
        <position position="157"/>
    </location>
</feature>
<dbReference type="Gene3D" id="3.40.50.970">
    <property type="match status" value="1"/>
</dbReference>
<dbReference type="SUPFAM" id="SSF52518">
    <property type="entry name" value="Thiamin diphosphate-binding fold (THDP-binding)"/>
    <property type="match status" value="1"/>
</dbReference>
<name>X1TAN0_9ZZZZ</name>
<gene>
    <name evidence="5" type="ORF">S12H4_30289</name>
</gene>
<dbReference type="PANTHER" id="PTHR47514">
    <property type="entry name" value="TRANSKETOLASE N-TERMINAL SECTION-RELATED"/>
    <property type="match status" value="1"/>
</dbReference>
<keyword evidence="3" id="KW-0786">Thiamine pyrophosphate</keyword>
<dbReference type="InterPro" id="IPR029061">
    <property type="entry name" value="THDP-binding"/>
</dbReference>
<proteinExistence type="inferred from homology"/>
<comment type="cofactor">
    <cofactor evidence="1">
        <name>thiamine diphosphate</name>
        <dbReference type="ChEBI" id="CHEBI:58937"/>
    </cofactor>
</comment>
<evidence type="ECO:0000256" key="1">
    <source>
        <dbReference type="ARBA" id="ARBA00001964"/>
    </source>
</evidence>
<dbReference type="EMBL" id="BARW01017555">
    <property type="protein sequence ID" value="GAJ02398.1"/>
    <property type="molecule type" value="Genomic_DNA"/>
</dbReference>
<dbReference type="PANTHER" id="PTHR47514:SF1">
    <property type="entry name" value="TRANSKETOLASE N-TERMINAL SECTION-RELATED"/>
    <property type="match status" value="1"/>
</dbReference>
<evidence type="ECO:0000259" key="4">
    <source>
        <dbReference type="Pfam" id="PF00456"/>
    </source>
</evidence>
<reference evidence="5" key="1">
    <citation type="journal article" date="2014" name="Front. Microbiol.">
        <title>High frequency of phylogenetically diverse reductive dehalogenase-homologous genes in deep subseafloor sedimentary metagenomes.</title>
        <authorList>
            <person name="Kawai M."/>
            <person name="Futagami T."/>
            <person name="Toyoda A."/>
            <person name="Takaki Y."/>
            <person name="Nishi S."/>
            <person name="Hori S."/>
            <person name="Arai W."/>
            <person name="Tsubouchi T."/>
            <person name="Morono Y."/>
            <person name="Uchiyama I."/>
            <person name="Ito T."/>
            <person name="Fujiyama A."/>
            <person name="Inagaki F."/>
            <person name="Takami H."/>
        </authorList>
    </citation>
    <scope>NUCLEOTIDE SEQUENCE</scope>
    <source>
        <strain evidence="5">Expedition CK06-06</strain>
    </source>
</reference>
<comment type="caution">
    <text evidence="5">The sequence shown here is derived from an EMBL/GenBank/DDBJ whole genome shotgun (WGS) entry which is preliminary data.</text>
</comment>
<accession>X1TAN0</accession>
<evidence type="ECO:0000313" key="5">
    <source>
        <dbReference type="EMBL" id="GAJ02398.1"/>
    </source>
</evidence>
<organism evidence="5">
    <name type="scientific">marine sediment metagenome</name>
    <dbReference type="NCBI Taxonomy" id="412755"/>
    <lineage>
        <taxon>unclassified sequences</taxon>
        <taxon>metagenomes</taxon>
        <taxon>ecological metagenomes</taxon>
    </lineage>
</organism>
<evidence type="ECO:0000256" key="3">
    <source>
        <dbReference type="ARBA" id="ARBA00023052"/>
    </source>
</evidence>
<comment type="similarity">
    <text evidence="2">Belongs to the transketolase family.</text>
</comment>
<dbReference type="InterPro" id="IPR005474">
    <property type="entry name" value="Transketolase_N"/>
</dbReference>
<dbReference type="Pfam" id="PF00456">
    <property type="entry name" value="Transketolase_N"/>
    <property type="match status" value="1"/>
</dbReference>
<dbReference type="AlphaFoldDB" id="X1TAN0"/>
<evidence type="ECO:0000256" key="2">
    <source>
        <dbReference type="ARBA" id="ARBA00007131"/>
    </source>
</evidence>
<feature type="domain" description="Transketolase N-terminal" evidence="4">
    <location>
        <begin position="1"/>
        <end position="152"/>
    </location>
</feature>
<protein>
    <recommendedName>
        <fullName evidence="4">Transketolase N-terminal domain-containing protein</fullName>
    </recommendedName>
</protein>
<sequence>MDIAAVLYLKVINHDPLKPEWDERDRVIWSVGHKAPALYVTLGMAGYFPLEDTVKLRQLWSGFEGHPNRFVLPGIEISAGSLGQGLGVAVGSALRAKLDGKNYRVYCIMGDGEQQEGSVWEAVMSAAHYHLDNLVGIIDLNGLQIDGTTADVMNVAP</sequence>